<dbReference type="AlphaFoldDB" id="A0A8J2BNN6"/>
<accession>A0A8J2BNN6</accession>
<dbReference type="Proteomes" id="UP000663859">
    <property type="component" value="Unassembled WGS sequence"/>
</dbReference>
<evidence type="ECO:0000313" key="2">
    <source>
        <dbReference type="EMBL" id="CAF0702269.1"/>
    </source>
</evidence>
<gene>
    <name evidence="2" type="ORF">MPNT_50018</name>
</gene>
<proteinExistence type="predicted"/>
<sequence length="97" mass="10878">MKVIPKILCAVLLALLWLSNSPNSSGWDDWTAEDLSSQAQEVYLPQLSPLPFISEDVLALVSPPSNEDFLDWLFHQDSLLPDCWSHSPPAPPPKPQW</sequence>
<feature type="chain" id="PRO_5035194005" evidence="1">
    <location>
        <begin position="27"/>
        <end position="97"/>
    </location>
</feature>
<keyword evidence="3" id="KW-1185">Reference proteome</keyword>
<reference evidence="2" key="1">
    <citation type="submission" date="2021-02" db="EMBL/GenBank/DDBJ databases">
        <authorList>
            <person name="Cremers G."/>
            <person name="Picone N."/>
        </authorList>
    </citation>
    <scope>NUCLEOTIDE SEQUENCE</scope>
    <source>
        <strain evidence="2">PQ17</strain>
    </source>
</reference>
<evidence type="ECO:0000256" key="1">
    <source>
        <dbReference type="SAM" id="SignalP"/>
    </source>
</evidence>
<evidence type="ECO:0000313" key="3">
    <source>
        <dbReference type="Proteomes" id="UP000663859"/>
    </source>
</evidence>
<organism evidence="2 3">
    <name type="scientific">Candidatus Methylacidithermus pantelleriae</name>
    <dbReference type="NCBI Taxonomy" id="2744239"/>
    <lineage>
        <taxon>Bacteria</taxon>
        <taxon>Pseudomonadati</taxon>
        <taxon>Verrucomicrobiota</taxon>
        <taxon>Methylacidiphilae</taxon>
        <taxon>Methylacidiphilales</taxon>
        <taxon>Methylacidiphilaceae</taxon>
        <taxon>Candidatus Methylacidithermus</taxon>
    </lineage>
</organism>
<name>A0A8J2BNN6_9BACT</name>
<protein>
    <submittedName>
        <fullName evidence="2">Uncharacterized protein</fullName>
    </submittedName>
</protein>
<keyword evidence="1" id="KW-0732">Signal</keyword>
<feature type="signal peptide" evidence="1">
    <location>
        <begin position="1"/>
        <end position="26"/>
    </location>
</feature>
<dbReference type="EMBL" id="CAJNOB010000045">
    <property type="protein sequence ID" value="CAF0702269.1"/>
    <property type="molecule type" value="Genomic_DNA"/>
</dbReference>
<comment type="caution">
    <text evidence="2">The sequence shown here is derived from an EMBL/GenBank/DDBJ whole genome shotgun (WGS) entry which is preliminary data.</text>
</comment>